<keyword evidence="7 9" id="KW-0472">Membrane</keyword>
<dbReference type="OrthoDB" id="9974421at2759"/>
<dbReference type="Proteomes" id="UP000019384">
    <property type="component" value="Unassembled WGS sequence"/>
</dbReference>
<keyword evidence="6" id="KW-0443">Lipid metabolism</keyword>
<dbReference type="GO" id="GO:0016042">
    <property type="term" value="P:lipid catabolic process"/>
    <property type="evidence" value="ECO:0007669"/>
    <property type="project" value="UniProtKB-KW"/>
</dbReference>
<dbReference type="PANTHER" id="PTHR11005">
    <property type="entry name" value="LYSOSOMAL ACID LIPASE-RELATED"/>
    <property type="match status" value="1"/>
</dbReference>
<dbReference type="HOGENOM" id="CLU_010974_5_0_1"/>
<keyword evidence="12" id="KW-1185">Reference proteome</keyword>
<keyword evidence="2 9" id="KW-0812">Transmembrane</keyword>
<dbReference type="SUPFAM" id="SSF53474">
    <property type="entry name" value="alpha/beta-Hydrolases"/>
    <property type="match status" value="1"/>
</dbReference>
<dbReference type="GO" id="GO:0004771">
    <property type="term" value="F:sterol ester esterase activity"/>
    <property type="evidence" value="ECO:0007669"/>
    <property type="project" value="EnsemblFungi"/>
</dbReference>
<dbReference type="GO" id="GO:0005811">
    <property type="term" value="C:lipid droplet"/>
    <property type="evidence" value="ECO:0007669"/>
    <property type="project" value="EnsemblFungi"/>
</dbReference>
<feature type="region of interest" description="Disordered" evidence="8">
    <location>
        <begin position="93"/>
        <end position="124"/>
    </location>
</feature>
<dbReference type="AlphaFoldDB" id="W6MKZ7"/>
<evidence type="ECO:0000256" key="4">
    <source>
        <dbReference type="ARBA" id="ARBA00022963"/>
    </source>
</evidence>
<feature type="transmembrane region" description="Helical" evidence="9">
    <location>
        <begin position="29"/>
        <end position="52"/>
    </location>
</feature>
<name>W6MKZ7_9ASCO</name>
<dbReference type="GeneID" id="34520480"/>
<evidence type="ECO:0000256" key="5">
    <source>
        <dbReference type="ARBA" id="ARBA00022989"/>
    </source>
</evidence>
<keyword evidence="3" id="KW-0378">Hydrolase</keyword>
<organism evidence="11 12">
    <name type="scientific">Kuraishia capsulata CBS 1993</name>
    <dbReference type="NCBI Taxonomy" id="1382522"/>
    <lineage>
        <taxon>Eukaryota</taxon>
        <taxon>Fungi</taxon>
        <taxon>Dikarya</taxon>
        <taxon>Ascomycota</taxon>
        <taxon>Saccharomycotina</taxon>
        <taxon>Pichiomycetes</taxon>
        <taxon>Pichiales</taxon>
        <taxon>Pichiaceae</taxon>
        <taxon>Kuraishia</taxon>
    </lineage>
</organism>
<sequence length="499" mass="57314">MNNAKHQGSSLYTPIVPCSHLNMSISNGMMSGFLATVVVVLESFISFVTFLLPKWLIRYFTRLTRVIFRLVSDIPLYSKDPIYDAFIKEMGTPQNEEEDKDDQDSDEQTKPQLYATNGSATSEEATRDDTISLIKKLKNARSIKEMCSCFGYKVQDYLVTTQDGYLLTLHRIMAKKPHSRTGKVVYMQHGLLMSSEIWVTMYKERLNLPFVLTDLGFDVWLGNNRGNKYSCRHLTRPIDSEQFWNFSIDEYSMFDIPDSIDYILKQTGQTQVNYVGFSQGCTQGLAATSLNRDLNDKIDKMILISPATTPHGLSNPLINSIINLSPEFMFLLFGKKIILKSAYFWRDIIYPPLFIKVIDWADQILFNWKSENINYMQKFVSYYHLYSTTSVKSAVHWFQIIKSKRFQMYDANKNSSDFQTFQFPIENGEGSRRIMVLFGTSDSLVDIQLLQKQLGTIEQIVPIENHEHLDLVWGTSVDTKIAPPICEFLKPGGAPDKDK</sequence>
<evidence type="ECO:0000256" key="3">
    <source>
        <dbReference type="ARBA" id="ARBA00022801"/>
    </source>
</evidence>
<reference evidence="11" key="2">
    <citation type="submission" date="2014-02" db="EMBL/GenBank/DDBJ databases">
        <title>Complete DNA sequence of /Kuraishia capsulata/ illustrates novel genomic features among budding yeasts (/Saccharomycotina/).</title>
        <authorList>
            <person name="Morales L."/>
            <person name="Noel B."/>
            <person name="Porcel B."/>
            <person name="Marcet-Houben M."/>
            <person name="Hullo M-F."/>
            <person name="Sacerdot C."/>
            <person name="Tekaia F."/>
            <person name="Leh-Louis V."/>
            <person name="Despons L."/>
            <person name="Khanna V."/>
            <person name="Aury J-M."/>
            <person name="Barbe V."/>
            <person name="Couloux A."/>
            <person name="Labadie K."/>
            <person name="Pelletier E."/>
            <person name="Souciet J-L."/>
            <person name="Boekhout T."/>
            <person name="Gabaldon T."/>
            <person name="Wincker P."/>
            <person name="Dujon B."/>
        </authorList>
    </citation>
    <scope>NUCLEOTIDE SEQUENCE</scope>
    <source>
        <strain evidence="11">CBS 1993</strain>
    </source>
</reference>
<evidence type="ECO:0000256" key="8">
    <source>
        <dbReference type="SAM" id="MobiDB-lite"/>
    </source>
</evidence>
<feature type="domain" description="Partial AB-hydrolase lipase" evidence="10">
    <location>
        <begin position="143"/>
        <end position="201"/>
    </location>
</feature>
<evidence type="ECO:0000256" key="6">
    <source>
        <dbReference type="ARBA" id="ARBA00023098"/>
    </source>
</evidence>
<gene>
    <name evidence="11" type="ORF">KUCA_T00003073001</name>
</gene>
<dbReference type="GO" id="GO:0016125">
    <property type="term" value="P:sterol metabolic process"/>
    <property type="evidence" value="ECO:0007669"/>
    <property type="project" value="EnsemblFungi"/>
</dbReference>
<feature type="compositionally biased region" description="Acidic residues" evidence="8">
    <location>
        <begin position="95"/>
        <end position="106"/>
    </location>
</feature>
<evidence type="ECO:0000313" key="11">
    <source>
        <dbReference type="EMBL" id="CDK27096.1"/>
    </source>
</evidence>
<feature type="compositionally biased region" description="Polar residues" evidence="8">
    <location>
        <begin position="110"/>
        <end position="123"/>
    </location>
</feature>
<comment type="subcellular location">
    <subcellularLocation>
        <location evidence="1">Membrane</location>
        <topology evidence="1">Single-pass membrane protein</topology>
    </subcellularLocation>
</comment>
<dbReference type="STRING" id="1382522.W6MKZ7"/>
<dbReference type="EMBL" id="HG793127">
    <property type="protein sequence ID" value="CDK27096.1"/>
    <property type="molecule type" value="Genomic_DNA"/>
</dbReference>
<accession>W6MKZ7</accession>
<dbReference type="InterPro" id="IPR029058">
    <property type="entry name" value="AB_hydrolase_fold"/>
</dbReference>
<keyword evidence="4" id="KW-0442">Lipid degradation</keyword>
<proteinExistence type="predicted"/>
<evidence type="ECO:0000256" key="7">
    <source>
        <dbReference type="ARBA" id="ARBA00023136"/>
    </source>
</evidence>
<protein>
    <recommendedName>
        <fullName evidence="10">Partial AB-hydrolase lipase domain-containing protein</fullName>
    </recommendedName>
</protein>
<evidence type="ECO:0000256" key="1">
    <source>
        <dbReference type="ARBA" id="ARBA00004167"/>
    </source>
</evidence>
<evidence type="ECO:0000256" key="9">
    <source>
        <dbReference type="SAM" id="Phobius"/>
    </source>
</evidence>
<dbReference type="FunFam" id="3.40.50.1820:FF:000095">
    <property type="entry name" value="Triglyceride lipase-cholesterol esterase"/>
    <property type="match status" value="1"/>
</dbReference>
<evidence type="ECO:0000313" key="12">
    <source>
        <dbReference type="Proteomes" id="UP000019384"/>
    </source>
</evidence>
<keyword evidence="5 9" id="KW-1133">Transmembrane helix</keyword>
<dbReference type="GO" id="GO:0016020">
    <property type="term" value="C:membrane"/>
    <property type="evidence" value="ECO:0007669"/>
    <property type="project" value="UniProtKB-SubCell"/>
</dbReference>
<evidence type="ECO:0000259" key="10">
    <source>
        <dbReference type="Pfam" id="PF04083"/>
    </source>
</evidence>
<dbReference type="RefSeq" id="XP_022459092.1">
    <property type="nucleotide sequence ID" value="XM_022603381.1"/>
</dbReference>
<reference evidence="11" key="1">
    <citation type="submission" date="2013-12" db="EMBL/GenBank/DDBJ databases">
        <authorList>
            <person name="Genoscope - CEA"/>
        </authorList>
    </citation>
    <scope>NUCLEOTIDE SEQUENCE</scope>
    <source>
        <strain evidence="11">CBS 1993</strain>
    </source>
</reference>
<dbReference type="InterPro" id="IPR006693">
    <property type="entry name" value="AB_hydrolase_lipase"/>
</dbReference>
<dbReference type="Gene3D" id="3.40.50.1820">
    <property type="entry name" value="alpha/beta hydrolase"/>
    <property type="match status" value="1"/>
</dbReference>
<evidence type="ECO:0000256" key="2">
    <source>
        <dbReference type="ARBA" id="ARBA00022692"/>
    </source>
</evidence>
<dbReference type="Pfam" id="PF04083">
    <property type="entry name" value="Abhydro_lipase"/>
    <property type="match status" value="1"/>
</dbReference>